<dbReference type="EMBL" id="CAJOBJ010236038">
    <property type="protein sequence ID" value="CAF5065484.1"/>
    <property type="molecule type" value="Genomic_DNA"/>
</dbReference>
<accession>A0A8S3E8J3</accession>
<gene>
    <name evidence="1" type="ORF">GIL414_LOCUS60792</name>
</gene>
<name>A0A8S3E8J3_9BILA</name>
<organism evidence="1 2">
    <name type="scientific">Rotaria magnacalcarata</name>
    <dbReference type="NCBI Taxonomy" id="392030"/>
    <lineage>
        <taxon>Eukaryota</taxon>
        <taxon>Metazoa</taxon>
        <taxon>Spiralia</taxon>
        <taxon>Gnathifera</taxon>
        <taxon>Rotifera</taxon>
        <taxon>Eurotatoria</taxon>
        <taxon>Bdelloidea</taxon>
        <taxon>Philodinida</taxon>
        <taxon>Philodinidae</taxon>
        <taxon>Rotaria</taxon>
    </lineage>
</organism>
<reference evidence="1" key="1">
    <citation type="submission" date="2021-02" db="EMBL/GenBank/DDBJ databases">
        <authorList>
            <person name="Nowell W R."/>
        </authorList>
    </citation>
    <scope>NUCLEOTIDE SEQUENCE</scope>
</reference>
<evidence type="ECO:0000313" key="1">
    <source>
        <dbReference type="EMBL" id="CAF5065484.1"/>
    </source>
</evidence>
<comment type="caution">
    <text evidence="1">The sequence shown here is derived from an EMBL/GenBank/DDBJ whole genome shotgun (WGS) entry which is preliminary data.</text>
</comment>
<dbReference type="AlphaFoldDB" id="A0A8S3E8J3"/>
<proteinExistence type="predicted"/>
<sequence>NDDEKLLLRERLNEVELELRKVLDEHASTTAMYEEQLQSLIIERDAIVEQQIFQSNE</sequence>
<protein>
    <submittedName>
        <fullName evidence="1">Uncharacterized protein</fullName>
    </submittedName>
</protein>
<dbReference type="Proteomes" id="UP000681720">
    <property type="component" value="Unassembled WGS sequence"/>
</dbReference>
<evidence type="ECO:0000313" key="2">
    <source>
        <dbReference type="Proteomes" id="UP000681720"/>
    </source>
</evidence>
<feature type="non-terminal residue" evidence="1">
    <location>
        <position position="57"/>
    </location>
</feature>
<feature type="non-terminal residue" evidence="1">
    <location>
        <position position="1"/>
    </location>
</feature>